<dbReference type="GO" id="GO:0008757">
    <property type="term" value="F:S-adenosylmethionine-dependent methyltransferase activity"/>
    <property type="evidence" value="ECO:0007669"/>
    <property type="project" value="InterPro"/>
</dbReference>
<evidence type="ECO:0000313" key="2">
    <source>
        <dbReference type="EMBL" id="MBD3325330.1"/>
    </source>
</evidence>
<keyword evidence="2" id="KW-0489">Methyltransferase</keyword>
<comment type="caution">
    <text evidence="2">The sequence shown here is derived from an EMBL/GenBank/DDBJ whole genome shotgun (WGS) entry which is preliminary data.</text>
</comment>
<dbReference type="Proteomes" id="UP000649604">
    <property type="component" value="Unassembled WGS sequence"/>
</dbReference>
<dbReference type="EMBL" id="WJJP01000394">
    <property type="protein sequence ID" value="MBD3325330.1"/>
    <property type="molecule type" value="Genomic_DNA"/>
</dbReference>
<dbReference type="InterPro" id="IPR029063">
    <property type="entry name" value="SAM-dependent_MTases_sf"/>
</dbReference>
<protein>
    <submittedName>
        <fullName evidence="2">Methyltransferase domain-containing protein</fullName>
    </submittedName>
</protein>
<name>A0A9D5JWB0_9BACT</name>
<proteinExistence type="predicted"/>
<sequence length="186" mass="21576">MENKTSQGKILDLGCGKQKLAGAIGIDRNPDTDADILHDLTQFPYPFADDAFDEVYCDSILEHLEPFFEVMEEIHRITVNGGIVRVKVPYYTSFDAFTDPTHTHFFTSRSFDYFREEYRYHYYTTARFAIMDMHVTFLKLKQLGGLSPHKLLGVEWFANHALKFYEAFLAYIFPAHILSVTLKVIK</sequence>
<dbReference type="InterPro" id="IPR013216">
    <property type="entry name" value="Methyltransf_11"/>
</dbReference>
<gene>
    <name evidence="2" type="ORF">GF339_12140</name>
</gene>
<dbReference type="AlphaFoldDB" id="A0A9D5JWB0"/>
<dbReference type="SUPFAM" id="SSF53335">
    <property type="entry name" value="S-adenosyl-L-methionine-dependent methyltransferases"/>
    <property type="match status" value="1"/>
</dbReference>
<organism evidence="2 3">
    <name type="scientific">candidate division KSB3 bacterium</name>
    <dbReference type="NCBI Taxonomy" id="2044937"/>
    <lineage>
        <taxon>Bacteria</taxon>
        <taxon>candidate division KSB3</taxon>
    </lineage>
</organism>
<accession>A0A9D5JWB0</accession>
<evidence type="ECO:0000259" key="1">
    <source>
        <dbReference type="Pfam" id="PF08241"/>
    </source>
</evidence>
<dbReference type="Pfam" id="PF08241">
    <property type="entry name" value="Methyltransf_11"/>
    <property type="match status" value="1"/>
</dbReference>
<evidence type="ECO:0000313" key="3">
    <source>
        <dbReference type="Proteomes" id="UP000649604"/>
    </source>
</evidence>
<dbReference type="CDD" id="cd02440">
    <property type="entry name" value="AdoMet_MTases"/>
    <property type="match status" value="1"/>
</dbReference>
<reference evidence="2" key="1">
    <citation type="submission" date="2019-11" db="EMBL/GenBank/DDBJ databases">
        <title>Microbial mats filling the niche in hypersaline microbial mats.</title>
        <authorList>
            <person name="Wong H.L."/>
            <person name="Macleod F.I."/>
            <person name="White R.A. III"/>
            <person name="Burns B.P."/>
        </authorList>
    </citation>
    <scope>NUCLEOTIDE SEQUENCE</scope>
    <source>
        <strain evidence="2">Rbin_158</strain>
    </source>
</reference>
<dbReference type="GO" id="GO:0032259">
    <property type="term" value="P:methylation"/>
    <property type="evidence" value="ECO:0007669"/>
    <property type="project" value="UniProtKB-KW"/>
</dbReference>
<keyword evidence="2" id="KW-0808">Transferase</keyword>
<feature type="domain" description="Methyltransferase type 11" evidence="1">
    <location>
        <begin position="37"/>
        <end position="84"/>
    </location>
</feature>
<dbReference type="Gene3D" id="3.40.50.150">
    <property type="entry name" value="Vaccinia Virus protein VP39"/>
    <property type="match status" value="1"/>
</dbReference>